<name>A0A2R6WTV3_MARPO</name>
<keyword evidence="1" id="KW-0175">Coiled coil</keyword>
<evidence type="ECO:0000256" key="2">
    <source>
        <dbReference type="SAM" id="MobiDB-lite"/>
    </source>
</evidence>
<reference evidence="4" key="1">
    <citation type="journal article" date="2017" name="Cell">
        <title>Insights into land plant evolution garnered from the Marchantia polymorpha genome.</title>
        <authorList>
            <person name="Bowman J.L."/>
            <person name="Kohchi T."/>
            <person name="Yamato K.T."/>
            <person name="Jenkins J."/>
            <person name="Shu S."/>
            <person name="Ishizaki K."/>
            <person name="Yamaoka S."/>
            <person name="Nishihama R."/>
            <person name="Nakamura Y."/>
            <person name="Berger F."/>
            <person name="Adam C."/>
            <person name="Aki S.S."/>
            <person name="Althoff F."/>
            <person name="Araki T."/>
            <person name="Arteaga-Vazquez M.A."/>
            <person name="Balasubrmanian S."/>
            <person name="Barry K."/>
            <person name="Bauer D."/>
            <person name="Boehm C.R."/>
            <person name="Briginshaw L."/>
            <person name="Caballero-Perez J."/>
            <person name="Catarino B."/>
            <person name="Chen F."/>
            <person name="Chiyoda S."/>
            <person name="Chovatia M."/>
            <person name="Davies K.M."/>
            <person name="Delmans M."/>
            <person name="Demura T."/>
            <person name="Dierschke T."/>
            <person name="Dolan L."/>
            <person name="Dorantes-Acosta A.E."/>
            <person name="Eklund D.M."/>
            <person name="Florent S.N."/>
            <person name="Flores-Sandoval E."/>
            <person name="Fujiyama A."/>
            <person name="Fukuzawa H."/>
            <person name="Galik B."/>
            <person name="Grimanelli D."/>
            <person name="Grimwood J."/>
            <person name="Grossniklaus U."/>
            <person name="Hamada T."/>
            <person name="Haseloff J."/>
            <person name="Hetherington A.J."/>
            <person name="Higo A."/>
            <person name="Hirakawa Y."/>
            <person name="Hundley H.N."/>
            <person name="Ikeda Y."/>
            <person name="Inoue K."/>
            <person name="Inoue S.I."/>
            <person name="Ishida S."/>
            <person name="Jia Q."/>
            <person name="Kakita M."/>
            <person name="Kanazawa T."/>
            <person name="Kawai Y."/>
            <person name="Kawashima T."/>
            <person name="Kennedy M."/>
            <person name="Kinose K."/>
            <person name="Kinoshita T."/>
            <person name="Kohara Y."/>
            <person name="Koide E."/>
            <person name="Komatsu K."/>
            <person name="Kopischke S."/>
            <person name="Kubo M."/>
            <person name="Kyozuka J."/>
            <person name="Lagercrantz U."/>
            <person name="Lin S.S."/>
            <person name="Lindquist E."/>
            <person name="Lipzen A.M."/>
            <person name="Lu C.W."/>
            <person name="De Luna E."/>
            <person name="Martienssen R.A."/>
            <person name="Minamino N."/>
            <person name="Mizutani M."/>
            <person name="Mizutani M."/>
            <person name="Mochizuki N."/>
            <person name="Monte I."/>
            <person name="Mosher R."/>
            <person name="Nagasaki H."/>
            <person name="Nakagami H."/>
            <person name="Naramoto S."/>
            <person name="Nishitani K."/>
            <person name="Ohtani M."/>
            <person name="Okamoto T."/>
            <person name="Okumura M."/>
            <person name="Phillips J."/>
            <person name="Pollak B."/>
            <person name="Reinders A."/>
            <person name="Rovekamp M."/>
            <person name="Sano R."/>
            <person name="Sawa S."/>
            <person name="Schmid M.W."/>
            <person name="Shirakawa M."/>
            <person name="Solano R."/>
            <person name="Spunde A."/>
            <person name="Suetsugu N."/>
            <person name="Sugano S."/>
            <person name="Sugiyama A."/>
            <person name="Sun R."/>
            <person name="Suzuki Y."/>
            <person name="Takenaka M."/>
            <person name="Takezawa D."/>
            <person name="Tomogane H."/>
            <person name="Tsuzuki M."/>
            <person name="Ueda T."/>
            <person name="Umeda M."/>
            <person name="Ward J.M."/>
            <person name="Watanabe Y."/>
            <person name="Yazaki K."/>
            <person name="Yokoyama R."/>
            <person name="Yoshitake Y."/>
            <person name="Yotsui I."/>
            <person name="Zachgo S."/>
            <person name="Schmutz J."/>
        </authorList>
    </citation>
    <scope>NUCLEOTIDE SEQUENCE [LARGE SCALE GENOMIC DNA]</scope>
    <source>
        <strain evidence="4">Tak-1</strain>
    </source>
</reference>
<dbReference type="EMBL" id="KZ772730">
    <property type="protein sequence ID" value="PTQ37224.1"/>
    <property type="molecule type" value="Genomic_DNA"/>
</dbReference>
<feature type="coiled-coil region" evidence="1">
    <location>
        <begin position="107"/>
        <end position="134"/>
    </location>
</feature>
<evidence type="ECO:0000256" key="1">
    <source>
        <dbReference type="SAM" id="Coils"/>
    </source>
</evidence>
<keyword evidence="4" id="KW-1185">Reference proteome</keyword>
<protein>
    <submittedName>
        <fullName evidence="3">Uncharacterized protein</fullName>
    </submittedName>
</protein>
<accession>A0A2R6WTV3</accession>
<gene>
    <name evidence="3" type="ORF">MARPO_0058s0016</name>
</gene>
<sequence length="181" mass="20827">MNGYDATTDVVGERHEDAKQVLLKRTLRFASSGTRVRTEHHTNKPEHIIESLTTIQNRTCKPDPTTRPIAPTVTRNSTSTEQYYRQVLDRRESGTVIQYWGIRNGSARFASTSLAEAEVEEEEEEEKEEEEVRLGVLRYLRHLVEVRLKSSQPKFVCLTEDERPKEDRRAAAEKCESPVPD</sequence>
<dbReference type="AlphaFoldDB" id="A0A2R6WTV3"/>
<evidence type="ECO:0000313" key="3">
    <source>
        <dbReference type="EMBL" id="PTQ37224.1"/>
    </source>
</evidence>
<feature type="region of interest" description="Disordered" evidence="2">
    <location>
        <begin position="160"/>
        <end position="181"/>
    </location>
</feature>
<evidence type="ECO:0000313" key="4">
    <source>
        <dbReference type="Proteomes" id="UP000244005"/>
    </source>
</evidence>
<proteinExistence type="predicted"/>
<dbReference type="Proteomes" id="UP000244005">
    <property type="component" value="Unassembled WGS sequence"/>
</dbReference>
<organism evidence="3 4">
    <name type="scientific">Marchantia polymorpha</name>
    <name type="common">Common liverwort</name>
    <name type="synonym">Marchantia aquatica</name>
    <dbReference type="NCBI Taxonomy" id="3197"/>
    <lineage>
        <taxon>Eukaryota</taxon>
        <taxon>Viridiplantae</taxon>
        <taxon>Streptophyta</taxon>
        <taxon>Embryophyta</taxon>
        <taxon>Marchantiophyta</taxon>
        <taxon>Marchantiopsida</taxon>
        <taxon>Marchantiidae</taxon>
        <taxon>Marchantiales</taxon>
        <taxon>Marchantiaceae</taxon>
        <taxon>Marchantia</taxon>
    </lineage>
</organism>